<evidence type="ECO:0000256" key="1">
    <source>
        <dbReference type="ARBA" id="ARBA00003294"/>
    </source>
</evidence>
<keyword evidence="5 12" id="KW-0963">Cytoplasm</keyword>
<evidence type="ECO:0000256" key="7">
    <source>
        <dbReference type="ARBA" id="ARBA00022915"/>
    </source>
</evidence>
<accession>A0A9D1QP11</accession>
<comment type="caution">
    <text evidence="16">The sequence shown here is derived from an EMBL/GenBank/DDBJ whole genome shotgun (WGS) entry which is preliminary data.</text>
</comment>
<evidence type="ECO:0000256" key="5">
    <source>
        <dbReference type="ARBA" id="ARBA00022490"/>
    </source>
</evidence>
<dbReference type="InterPro" id="IPR005263">
    <property type="entry name" value="DapA"/>
</dbReference>
<feature type="active site" description="Schiff-base intermediate with substrate" evidence="12 14">
    <location>
        <position position="166"/>
    </location>
</feature>
<evidence type="ECO:0000256" key="11">
    <source>
        <dbReference type="ARBA" id="ARBA00047836"/>
    </source>
</evidence>
<dbReference type="GO" id="GO:0008840">
    <property type="term" value="F:4-hydroxy-tetrahydrodipicolinate synthase activity"/>
    <property type="evidence" value="ECO:0007669"/>
    <property type="project" value="UniProtKB-UniRule"/>
</dbReference>
<reference evidence="16" key="2">
    <citation type="submission" date="2021-04" db="EMBL/GenBank/DDBJ databases">
        <authorList>
            <person name="Gilroy R."/>
        </authorList>
    </citation>
    <scope>NUCLEOTIDE SEQUENCE</scope>
    <source>
        <strain evidence="16">ChiHejej3B27-2180</strain>
    </source>
</reference>
<evidence type="ECO:0000256" key="3">
    <source>
        <dbReference type="ARBA" id="ARBA00007592"/>
    </source>
</evidence>
<evidence type="ECO:0000256" key="6">
    <source>
        <dbReference type="ARBA" id="ARBA00022605"/>
    </source>
</evidence>
<keyword evidence="6 12" id="KW-0028">Amino-acid biosynthesis</keyword>
<evidence type="ECO:0000313" key="17">
    <source>
        <dbReference type="Proteomes" id="UP000886878"/>
    </source>
</evidence>
<dbReference type="PANTHER" id="PTHR12128:SF66">
    <property type="entry name" value="4-HYDROXY-2-OXOGLUTARATE ALDOLASE, MITOCHONDRIAL"/>
    <property type="match status" value="1"/>
</dbReference>
<dbReference type="PANTHER" id="PTHR12128">
    <property type="entry name" value="DIHYDRODIPICOLINATE SYNTHASE"/>
    <property type="match status" value="1"/>
</dbReference>
<comment type="function">
    <text evidence="1 12">Catalyzes the condensation of (S)-aspartate-beta-semialdehyde [(S)-ASA] and pyruvate to 4-hydroxy-tetrahydrodipicolinate (HTPA).</text>
</comment>
<evidence type="ECO:0000256" key="9">
    <source>
        <dbReference type="ARBA" id="ARBA00023239"/>
    </source>
</evidence>
<comment type="catalytic activity">
    <reaction evidence="11 12">
        <text>L-aspartate 4-semialdehyde + pyruvate = (2S,4S)-4-hydroxy-2,3,4,5-tetrahydrodipicolinate + H2O + H(+)</text>
        <dbReference type="Rhea" id="RHEA:34171"/>
        <dbReference type="ChEBI" id="CHEBI:15361"/>
        <dbReference type="ChEBI" id="CHEBI:15377"/>
        <dbReference type="ChEBI" id="CHEBI:15378"/>
        <dbReference type="ChEBI" id="CHEBI:67139"/>
        <dbReference type="ChEBI" id="CHEBI:537519"/>
        <dbReference type="EC" id="4.3.3.7"/>
    </reaction>
</comment>
<gene>
    <name evidence="12 16" type="primary">dapA</name>
    <name evidence="16" type="ORF">H9876_00925</name>
</gene>
<comment type="pathway">
    <text evidence="2 12">Amino-acid biosynthesis; L-lysine biosynthesis via DAP pathway; (S)-tetrahydrodipicolinate from L-aspartate: step 3/4.</text>
</comment>
<feature type="site" description="Part of a proton relay during catalysis" evidence="12">
    <location>
        <position position="112"/>
    </location>
</feature>
<dbReference type="PRINTS" id="PR00146">
    <property type="entry name" value="DHPICSNTHASE"/>
</dbReference>
<dbReference type="EMBL" id="DXGK01000020">
    <property type="protein sequence ID" value="HIW69934.1"/>
    <property type="molecule type" value="Genomic_DNA"/>
</dbReference>
<reference evidence="16" key="1">
    <citation type="journal article" date="2021" name="PeerJ">
        <title>Extensive microbial diversity within the chicken gut microbiome revealed by metagenomics and culture.</title>
        <authorList>
            <person name="Gilroy R."/>
            <person name="Ravi A."/>
            <person name="Getino M."/>
            <person name="Pursley I."/>
            <person name="Horton D.L."/>
            <person name="Alikhan N.F."/>
            <person name="Baker D."/>
            <person name="Gharbi K."/>
            <person name="Hall N."/>
            <person name="Watson M."/>
            <person name="Adriaenssens E.M."/>
            <person name="Foster-Nyarko E."/>
            <person name="Jarju S."/>
            <person name="Secka A."/>
            <person name="Antonio M."/>
            <person name="Oren A."/>
            <person name="Chaudhuri R.R."/>
            <person name="La Ragione R."/>
            <person name="Hildebrand F."/>
            <person name="Pallen M.J."/>
        </authorList>
    </citation>
    <scope>NUCLEOTIDE SEQUENCE</scope>
    <source>
        <strain evidence="16">ChiHejej3B27-2180</strain>
    </source>
</reference>
<name>A0A9D1QP11_9LACO</name>
<dbReference type="Proteomes" id="UP000886878">
    <property type="component" value="Unassembled WGS sequence"/>
</dbReference>
<keyword evidence="10 12" id="KW-0704">Schiff base</keyword>
<evidence type="ECO:0000256" key="8">
    <source>
        <dbReference type="ARBA" id="ARBA00023154"/>
    </source>
</evidence>
<dbReference type="NCBIfam" id="TIGR00674">
    <property type="entry name" value="dapA"/>
    <property type="match status" value="1"/>
</dbReference>
<dbReference type="AlphaFoldDB" id="A0A9D1QP11"/>
<comment type="similarity">
    <text evidence="3 12 13">Belongs to the DapA family.</text>
</comment>
<dbReference type="SMART" id="SM01130">
    <property type="entry name" value="DHDPS"/>
    <property type="match status" value="1"/>
</dbReference>
<proteinExistence type="inferred from homology"/>
<feature type="site" description="Part of a proton relay during catalysis" evidence="12">
    <location>
        <position position="48"/>
    </location>
</feature>
<keyword evidence="9 12" id="KW-0456">Lyase</keyword>
<keyword evidence="7 12" id="KW-0220">Diaminopimelate biosynthesis</keyword>
<dbReference type="EC" id="4.3.3.7" evidence="4 12"/>
<protein>
    <recommendedName>
        <fullName evidence="4 12">4-hydroxy-tetrahydrodipicolinate synthase</fullName>
        <shortName evidence="12">HTPA synthase</shortName>
        <ecNumber evidence="4 12">4.3.3.7</ecNumber>
    </recommendedName>
</protein>
<dbReference type="InterPro" id="IPR002220">
    <property type="entry name" value="DapA-like"/>
</dbReference>
<dbReference type="CDD" id="cd00950">
    <property type="entry name" value="DHDPS"/>
    <property type="match status" value="1"/>
</dbReference>
<evidence type="ECO:0000256" key="2">
    <source>
        <dbReference type="ARBA" id="ARBA00005120"/>
    </source>
</evidence>
<evidence type="ECO:0000256" key="4">
    <source>
        <dbReference type="ARBA" id="ARBA00012086"/>
    </source>
</evidence>
<evidence type="ECO:0000313" key="16">
    <source>
        <dbReference type="EMBL" id="HIW69934.1"/>
    </source>
</evidence>
<dbReference type="InterPro" id="IPR013785">
    <property type="entry name" value="Aldolase_TIM"/>
</dbReference>
<evidence type="ECO:0000256" key="15">
    <source>
        <dbReference type="PIRSR" id="PIRSR001365-2"/>
    </source>
</evidence>
<keyword evidence="8 12" id="KW-0457">Lysine biosynthesis</keyword>
<dbReference type="GO" id="GO:0005829">
    <property type="term" value="C:cytosol"/>
    <property type="evidence" value="ECO:0007669"/>
    <property type="project" value="TreeGrafter"/>
</dbReference>
<dbReference type="SUPFAM" id="SSF51569">
    <property type="entry name" value="Aldolase"/>
    <property type="match status" value="1"/>
</dbReference>
<evidence type="ECO:0000256" key="13">
    <source>
        <dbReference type="PIRNR" id="PIRNR001365"/>
    </source>
</evidence>
<sequence>MFSLENADLMTAIVTPFNDDGTINYDSLTKLTNYLIDHGSNGFVIGGTTGETPTLSHDEKLDLYRHFGVIVNGRVPVIAGTGSNNTAETIEFTNEVAAIEGIDYALVVVPPYNKPNQRGMVAHFTAVADAAKIPLVMYNIPGRTGSKMAQETVVKLSAHPNIAAVKQCASLPELEYIVEHKADDFCVFTGEDAQALTAIALGANGVISVASHSYCDQMREMLDDLHQGKVAEAGRLQRWLTPRMAALFMFPSPSPVKAVLNAQGFATGGCRLPILALNDEEKGQLEAALSLPSGSLTNELPLNLGEE</sequence>
<evidence type="ECO:0000256" key="10">
    <source>
        <dbReference type="ARBA" id="ARBA00023270"/>
    </source>
</evidence>
<evidence type="ECO:0000256" key="14">
    <source>
        <dbReference type="PIRSR" id="PIRSR001365-1"/>
    </source>
</evidence>
<dbReference type="Gene3D" id="3.20.20.70">
    <property type="entry name" value="Aldolase class I"/>
    <property type="match status" value="1"/>
</dbReference>
<feature type="active site" description="Proton donor/acceptor" evidence="12 14">
    <location>
        <position position="138"/>
    </location>
</feature>
<dbReference type="PROSITE" id="PS00666">
    <property type="entry name" value="DHDPS_2"/>
    <property type="match status" value="1"/>
</dbReference>
<feature type="binding site" evidence="12 15">
    <location>
        <position position="49"/>
    </location>
    <ligand>
        <name>pyruvate</name>
        <dbReference type="ChEBI" id="CHEBI:15361"/>
    </ligand>
</feature>
<dbReference type="GO" id="GO:0019877">
    <property type="term" value="P:diaminopimelate biosynthetic process"/>
    <property type="evidence" value="ECO:0007669"/>
    <property type="project" value="UniProtKB-UniRule"/>
</dbReference>
<dbReference type="Pfam" id="PF00701">
    <property type="entry name" value="DHDPS"/>
    <property type="match status" value="1"/>
</dbReference>
<dbReference type="PIRSF" id="PIRSF001365">
    <property type="entry name" value="DHDPS"/>
    <property type="match status" value="1"/>
</dbReference>
<feature type="binding site" evidence="12 15">
    <location>
        <position position="207"/>
    </location>
    <ligand>
        <name>pyruvate</name>
        <dbReference type="ChEBI" id="CHEBI:15361"/>
    </ligand>
</feature>
<dbReference type="HAMAP" id="MF_00418">
    <property type="entry name" value="DapA"/>
    <property type="match status" value="1"/>
</dbReference>
<comment type="caution">
    <text evidence="12">Was originally thought to be a dihydrodipicolinate synthase (DHDPS), catalyzing the condensation of (S)-aspartate-beta-semialdehyde [(S)-ASA] and pyruvate to dihydrodipicolinate (DHDP). However, it was shown in E.coli that the product of the enzymatic reaction is not dihydrodipicolinate but in fact (4S)-4-hydroxy-2,3,4,5-tetrahydro-(2S)-dipicolinic acid (HTPA), and that the consecutive dehydration reaction leading to DHDP is not spontaneous but catalyzed by DapB.</text>
</comment>
<evidence type="ECO:0000256" key="12">
    <source>
        <dbReference type="HAMAP-Rule" id="MF_00418"/>
    </source>
</evidence>
<comment type="subcellular location">
    <subcellularLocation>
        <location evidence="12">Cytoplasm</location>
    </subcellularLocation>
</comment>
<dbReference type="InterPro" id="IPR020625">
    <property type="entry name" value="Schiff_base-form_aldolases_AS"/>
</dbReference>
<dbReference type="GO" id="GO:0009089">
    <property type="term" value="P:lysine biosynthetic process via diaminopimelate"/>
    <property type="evidence" value="ECO:0007669"/>
    <property type="project" value="UniProtKB-UniRule"/>
</dbReference>
<comment type="subunit">
    <text evidence="12">Homotetramer; dimer of dimers.</text>
</comment>
<organism evidence="16 17">
    <name type="scientific">Candidatus Limosilactobacillus merdipullorum</name>
    <dbReference type="NCBI Taxonomy" id="2838653"/>
    <lineage>
        <taxon>Bacteria</taxon>
        <taxon>Bacillati</taxon>
        <taxon>Bacillota</taxon>
        <taxon>Bacilli</taxon>
        <taxon>Lactobacillales</taxon>
        <taxon>Lactobacillaceae</taxon>
        <taxon>Limosilactobacillus</taxon>
    </lineage>
</organism>